<dbReference type="PROSITE" id="PS00211">
    <property type="entry name" value="ABC_TRANSPORTER_1"/>
    <property type="match status" value="1"/>
</dbReference>
<dbReference type="InterPro" id="IPR005893">
    <property type="entry name" value="PotA-like"/>
</dbReference>
<evidence type="ECO:0000313" key="12">
    <source>
        <dbReference type="Proteomes" id="UP000046122"/>
    </source>
</evidence>
<dbReference type="Pfam" id="PF08402">
    <property type="entry name" value="TOBE_2"/>
    <property type="match status" value="1"/>
</dbReference>
<dbReference type="PANTHER" id="PTHR42781:SF4">
    <property type="entry name" value="SPERMIDINE_PUTRESCINE IMPORT ATP-BINDING PROTEIN POTA"/>
    <property type="match status" value="1"/>
</dbReference>
<organism evidence="9 11">
    <name type="scientific">Mesorhizobium plurifarium</name>
    <dbReference type="NCBI Taxonomy" id="69974"/>
    <lineage>
        <taxon>Bacteria</taxon>
        <taxon>Pseudomonadati</taxon>
        <taxon>Pseudomonadota</taxon>
        <taxon>Alphaproteobacteria</taxon>
        <taxon>Hyphomicrobiales</taxon>
        <taxon>Phyllobacteriaceae</taxon>
        <taxon>Mesorhizobium</taxon>
    </lineage>
</organism>
<evidence type="ECO:0000256" key="4">
    <source>
        <dbReference type="ARBA" id="ARBA00022840"/>
    </source>
</evidence>
<accession>A0A090FL88</accession>
<evidence type="ECO:0000313" key="11">
    <source>
        <dbReference type="Proteomes" id="UP000045285"/>
    </source>
</evidence>
<dbReference type="EMBL" id="CCMZ01000024">
    <property type="protein sequence ID" value="CDX19711.1"/>
    <property type="molecule type" value="Genomic_DNA"/>
</dbReference>
<comment type="function">
    <text evidence="7">Part of the ABC transporter complex PotABCD involved in spermidine/putrescine import. Responsible for energy coupling to the transport system.</text>
</comment>
<dbReference type="GO" id="GO:0005524">
    <property type="term" value="F:ATP binding"/>
    <property type="evidence" value="ECO:0007669"/>
    <property type="project" value="UniProtKB-KW"/>
</dbReference>
<sequence>MLQMVSRSATTAESRAAGGAAVSIHNLCKRYNNFEAVVPTSVEIASGDFFAIIGPSGSGKSTLLGMIAGYIDPSAGRIVVDGRDIVPEPIYRRNIGMVFQNYALFPHLSVAQNVAYPLKIRGVAKDEIAKRVRESLAMVRLEAFASRMPSELSGGQQQRIALARASIYQPSILLMDEPLGALDKNLRDEMQEEIKRFQQELGATVIYVTHDQQEAAFLADRIAIMRDGAMTQIGSPRSLYEQPKSRFVAEFLGEASIFPVKTASAKLADQTCRITLEDGTEAVIRTGEDGGPGRFACIRPERITIGPKARGLANSYTGVVRESLYTPGSIRYRVELKDAGCLLKVRALPQHNTEVFETGSSVDIGWSVDDMTILAE</sequence>
<keyword evidence="2 7" id="KW-1003">Cell membrane</keyword>
<dbReference type="Pfam" id="PF00005">
    <property type="entry name" value="ABC_tran"/>
    <property type="match status" value="1"/>
</dbReference>
<evidence type="ECO:0000256" key="3">
    <source>
        <dbReference type="ARBA" id="ARBA00022741"/>
    </source>
</evidence>
<dbReference type="GO" id="GO:0015417">
    <property type="term" value="F:ABC-type polyamine transporter activity"/>
    <property type="evidence" value="ECO:0007669"/>
    <property type="project" value="UniProtKB-EC"/>
</dbReference>
<keyword evidence="3 7" id="KW-0547">Nucleotide-binding</keyword>
<dbReference type="PANTHER" id="PTHR42781">
    <property type="entry name" value="SPERMIDINE/PUTRESCINE IMPORT ATP-BINDING PROTEIN POTA"/>
    <property type="match status" value="1"/>
</dbReference>
<dbReference type="EC" id="7.6.2.11" evidence="7"/>
<evidence type="ECO:0000256" key="6">
    <source>
        <dbReference type="ARBA" id="ARBA00023136"/>
    </source>
</evidence>
<dbReference type="InterPro" id="IPR027417">
    <property type="entry name" value="P-loop_NTPase"/>
</dbReference>
<dbReference type="InterPro" id="IPR008995">
    <property type="entry name" value="Mo/tungstate-bd_C_term_dom"/>
</dbReference>
<dbReference type="InterPro" id="IPR003593">
    <property type="entry name" value="AAA+_ATPase"/>
</dbReference>
<dbReference type="Proteomes" id="UP000045285">
    <property type="component" value="Unassembled WGS sequence"/>
</dbReference>
<dbReference type="EMBL" id="CCNE01000011">
    <property type="protein sequence ID" value="CDX54307.1"/>
    <property type="molecule type" value="Genomic_DNA"/>
</dbReference>
<reference evidence="9 12" key="1">
    <citation type="submission" date="2014-08" db="EMBL/GenBank/DDBJ databases">
        <authorList>
            <person name="Moulin Lionel"/>
        </authorList>
    </citation>
    <scope>NUCLEOTIDE SEQUENCE [LARGE SCALE GENOMIC DNA]</scope>
</reference>
<dbReference type="Gene3D" id="3.40.50.300">
    <property type="entry name" value="P-loop containing nucleotide triphosphate hydrolases"/>
    <property type="match status" value="1"/>
</dbReference>
<dbReference type="AlphaFoldDB" id="A0A090FL88"/>
<dbReference type="InterPro" id="IPR050093">
    <property type="entry name" value="ABC_SmlMolc_Importer"/>
</dbReference>
<dbReference type="InterPro" id="IPR013611">
    <property type="entry name" value="Transp-assoc_OB_typ2"/>
</dbReference>
<keyword evidence="11" id="KW-1185">Reference proteome</keyword>
<evidence type="ECO:0000313" key="9">
    <source>
        <dbReference type="EMBL" id="CDX19711.1"/>
    </source>
</evidence>
<feature type="domain" description="ABC transporter" evidence="8">
    <location>
        <begin position="22"/>
        <end position="252"/>
    </location>
</feature>
<evidence type="ECO:0000256" key="7">
    <source>
        <dbReference type="RuleBase" id="RU364083"/>
    </source>
</evidence>
<dbReference type="STRING" id="69974.MPLDJ20_70163"/>
<gene>
    <name evidence="9" type="primary">potG</name>
    <name evidence="7" type="synonym">potA</name>
    <name evidence="9" type="ORF">MPL3356_300087</name>
    <name evidence="10" type="ORF">MPL3365_190171</name>
</gene>
<evidence type="ECO:0000256" key="5">
    <source>
        <dbReference type="ARBA" id="ARBA00022967"/>
    </source>
</evidence>
<evidence type="ECO:0000256" key="2">
    <source>
        <dbReference type="ARBA" id="ARBA00022475"/>
    </source>
</evidence>
<dbReference type="GO" id="GO:0016887">
    <property type="term" value="F:ATP hydrolysis activity"/>
    <property type="evidence" value="ECO:0007669"/>
    <property type="project" value="InterPro"/>
</dbReference>
<evidence type="ECO:0000259" key="8">
    <source>
        <dbReference type="PROSITE" id="PS50893"/>
    </source>
</evidence>
<keyword evidence="6 7" id="KW-0472">Membrane</keyword>
<reference evidence="11" key="2">
    <citation type="submission" date="2014-08" db="EMBL/GenBank/DDBJ databases">
        <authorList>
            <person name="Moulin L."/>
        </authorList>
    </citation>
    <scope>NUCLEOTIDE SEQUENCE [LARGE SCALE GENOMIC DNA]</scope>
</reference>
<evidence type="ECO:0000256" key="1">
    <source>
        <dbReference type="ARBA" id="ARBA00022448"/>
    </source>
</evidence>
<dbReference type="GO" id="GO:0015697">
    <property type="term" value="P:quaternary ammonium group transport"/>
    <property type="evidence" value="ECO:0007669"/>
    <property type="project" value="UniProtKB-ARBA"/>
</dbReference>
<dbReference type="Proteomes" id="UP000046122">
    <property type="component" value="Unassembled WGS sequence"/>
</dbReference>
<dbReference type="SUPFAM" id="SSF50331">
    <property type="entry name" value="MOP-like"/>
    <property type="match status" value="1"/>
</dbReference>
<dbReference type="NCBIfam" id="TIGR01187">
    <property type="entry name" value="potA"/>
    <property type="match status" value="1"/>
</dbReference>
<dbReference type="SUPFAM" id="SSF52540">
    <property type="entry name" value="P-loop containing nucleoside triphosphate hydrolases"/>
    <property type="match status" value="1"/>
</dbReference>
<comment type="similarity">
    <text evidence="7">Belongs to the ABC transporter superfamily. Spermidine/putrescine importer (TC 3.A.1.11.1) family.</text>
</comment>
<dbReference type="PROSITE" id="PS50893">
    <property type="entry name" value="ABC_TRANSPORTER_2"/>
    <property type="match status" value="1"/>
</dbReference>
<evidence type="ECO:0000313" key="10">
    <source>
        <dbReference type="EMBL" id="CDX54307.1"/>
    </source>
</evidence>
<comment type="subunit">
    <text evidence="7">The complex is composed of two ATP-binding proteins (PotA), two transmembrane proteins (PotB and PotC) and a solute-binding protein (PotD).</text>
</comment>
<dbReference type="InterPro" id="IPR003439">
    <property type="entry name" value="ABC_transporter-like_ATP-bd"/>
</dbReference>
<dbReference type="SMART" id="SM00382">
    <property type="entry name" value="AAA"/>
    <property type="match status" value="1"/>
</dbReference>
<dbReference type="Gene3D" id="2.40.50.100">
    <property type="match status" value="1"/>
</dbReference>
<keyword evidence="4 7" id="KW-0067">ATP-binding</keyword>
<name>A0A090FL88_MESPL</name>
<dbReference type="GO" id="GO:0043190">
    <property type="term" value="C:ATP-binding cassette (ABC) transporter complex"/>
    <property type="evidence" value="ECO:0007669"/>
    <property type="project" value="InterPro"/>
</dbReference>
<protein>
    <recommendedName>
        <fullName evidence="7">Spermidine/putrescine import ATP-binding protein PotA</fullName>
        <ecNumber evidence="7">7.6.2.11</ecNumber>
    </recommendedName>
</protein>
<comment type="catalytic activity">
    <reaction evidence="7">
        <text>ATP + H2O + polyamine-[polyamine-binding protein]Side 1 = ADP + phosphate + polyamineSide 2 + [polyamine-binding protein]Side 1.</text>
        <dbReference type="EC" id="7.6.2.11"/>
    </reaction>
</comment>
<dbReference type="InterPro" id="IPR017871">
    <property type="entry name" value="ABC_transporter-like_CS"/>
</dbReference>
<dbReference type="FunFam" id="3.40.50.300:FF:000425">
    <property type="entry name" value="Probable ABC transporter, ATP-binding subunit"/>
    <property type="match status" value="1"/>
</dbReference>
<proteinExistence type="inferred from homology"/>
<keyword evidence="5 7" id="KW-1278">Translocase</keyword>
<keyword evidence="1 7" id="KW-0813">Transport</keyword>